<dbReference type="GO" id="GO:0005524">
    <property type="term" value="F:ATP binding"/>
    <property type="evidence" value="ECO:0007669"/>
    <property type="project" value="UniProtKB-KW"/>
</dbReference>
<evidence type="ECO:0000256" key="1">
    <source>
        <dbReference type="ARBA" id="ARBA00004651"/>
    </source>
</evidence>
<feature type="transmembrane region" description="Helical" evidence="9">
    <location>
        <begin position="145"/>
        <end position="167"/>
    </location>
</feature>
<dbReference type="InterPro" id="IPR027417">
    <property type="entry name" value="P-loop_NTPase"/>
</dbReference>
<evidence type="ECO:0000256" key="4">
    <source>
        <dbReference type="ARBA" id="ARBA00022692"/>
    </source>
</evidence>
<evidence type="ECO:0000259" key="10">
    <source>
        <dbReference type="PROSITE" id="PS50893"/>
    </source>
</evidence>
<keyword evidence="8 9" id="KW-0472">Membrane</keyword>
<feature type="transmembrane region" description="Helical" evidence="9">
    <location>
        <begin position="173"/>
        <end position="192"/>
    </location>
</feature>
<keyword evidence="6" id="KW-0067">ATP-binding</keyword>
<feature type="domain" description="ABC transmembrane type-1" evidence="11">
    <location>
        <begin position="37"/>
        <end position="314"/>
    </location>
</feature>
<evidence type="ECO:0000256" key="8">
    <source>
        <dbReference type="ARBA" id="ARBA00023136"/>
    </source>
</evidence>
<dbReference type="EMBL" id="LGKP01000035">
    <property type="protein sequence ID" value="KPL81510.1"/>
    <property type="molecule type" value="Genomic_DNA"/>
</dbReference>
<feature type="domain" description="ABC transporter" evidence="10">
    <location>
        <begin position="347"/>
        <end position="581"/>
    </location>
</feature>
<dbReference type="CDD" id="cd07346">
    <property type="entry name" value="ABC_6TM_exporters"/>
    <property type="match status" value="1"/>
</dbReference>
<evidence type="ECO:0000256" key="3">
    <source>
        <dbReference type="ARBA" id="ARBA00022475"/>
    </source>
</evidence>
<dbReference type="InterPro" id="IPR003439">
    <property type="entry name" value="ABC_transporter-like_ATP-bd"/>
</dbReference>
<dbReference type="GO" id="GO:0005886">
    <property type="term" value="C:plasma membrane"/>
    <property type="evidence" value="ECO:0007669"/>
    <property type="project" value="UniProtKB-SubCell"/>
</dbReference>
<evidence type="ECO:0000256" key="2">
    <source>
        <dbReference type="ARBA" id="ARBA00022448"/>
    </source>
</evidence>
<dbReference type="PATRIC" id="fig|70996.4.peg.2440"/>
<comment type="subcellular location">
    <subcellularLocation>
        <location evidence="1">Cell membrane</location>
        <topology evidence="1">Multi-pass membrane protein</topology>
    </subcellularLocation>
</comment>
<feature type="transmembrane region" description="Helical" evidence="9">
    <location>
        <begin position="290"/>
        <end position="312"/>
    </location>
</feature>
<dbReference type="Gene3D" id="3.40.50.300">
    <property type="entry name" value="P-loop containing nucleotide triphosphate hydrolases"/>
    <property type="match status" value="1"/>
</dbReference>
<sequence>MALSNSEFVVERSWKINRSTPVRWVWSHARRNLWWIIGLFIGAFGNALFAAQVPIVTGQAFEAVKAGDKDGLWWAALLIVGGQFLRAFVQLLRNFSSEVIGQRLERDVRDELYTSLLGKSMAFHDSQPTGDVMARATNDVREMNLMLNPGVNLVVGSAMFLIMPLIASPHPQLLVVPILYLVFYGLLVWHYLRQLKPVTTAVRGSFGELNATLAEAIDGVETVKATAQEERERTRFRAAVTKWRNAFVAQGNVEAVFLPVLLLGLGQGLGFIHSLILFRNGLISVGDVVSFNGLLLLFGFPTFTAQFAYSQLSSGLAGGRRILELITTETELDENAQGYAEPMRGEIVFENVAFGYHSDVDAIQNVSFRIEPGQTVALVGQTGAGKTTLTKLLNRTYDARSGRILIDGVDLRDWNLAALRRQISIIEQDIFLFSRSIADNIGFGVPNATRKQIIEAAKAAQAHDFIGRLAEGYDTIIGERGVTLSGGQRQRLALARAFLTDPTILVLDDSTSAIDSATEDRIQQAIEQASQDRTTILITHRLSQIRWADLIIVIRKGTISAVGTHEDLMQQSEAYRAIFVEKSKGRSQKAKL</sequence>
<keyword evidence="2" id="KW-0813">Transport</keyword>
<dbReference type="SMART" id="SM00382">
    <property type="entry name" value="AAA"/>
    <property type="match status" value="1"/>
</dbReference>
<dbReference type="FunFam" id="3.40.50.300:FF:000221">
    <property type="entry name" value="Multidrug ABC transporter ATP-binding protein"/>
    <property type="match status" value="1"/>
</dbReference>
<dbReference type="GO" id="GO:0016887">
    <property type="term" value="F:ATP hydrolysis activity"/>
    <property type="evidence" value="ECO:0007669"/>
    <property type="project" value="InterPro"/>
</dbReference>
<reference evidence="12 13" key="1">
    <citation type="submission" date="2015-07" db="EMBL/GenBank/DDBJ databases">
        <title>Whole genome sequence of Herpetosiphon geysericola DSM 7119.</title>
        <authorList>
            <person name="Hemp J."/>
            <person name="Ward L.M."/>
            <person name="Pace L.A."/>
            <person name="Fischer W.W."/>
        </authorList>
    </citation>
    <scope>NUCLEOTIDE SEQUENCE [LARGE SCALE GENOMIC DNA]</scope>
    <source>
        <strain evidence="12 13">DSM 7119</strain>
    </source>
</reference>
<dbReference type="InterPro" id="IPR017871">
    <property type="entry name" value="ABC_transporter-like_CS"/>
</dbReference>
<evidence type="ECO:0000313" key="12">
    <source>
        <dbReference type="EMBL" id="KPL81510.1"/>
    </source>
</evidence>
<keyword evidence="7 9" id="KW-1133">Transmembrane helix</keyword>
<dbReference type="STRING" id="70996.SE18_23080"/>
<proteinExistence type="predicted"/>
<dbReference type="Pfam" id="PF00664">
    <property type="entry name" value="ABC_membrane"/>
    <property type="match status" value="1"/>
</dbReference>
<name>A0A0P6Y807_9CHLR</name>
<feature type="transmembrane region" description="Helical" evidence="9">
    <location>
        <begin position="33"/>
        <end position="51"/>
    </location>
</feature>
<dbReference type="GO" id="GO:0015421">
    <property type="term" value="F:ABC-type oligopeptide transporter activity"/>
    <property type="evidence" value="ECO:0007669"/>
    <property type="project" value="TreeGrafter"/>
</dbReference>
<dbReference type="Proteomes" id="UP000050277">
    <property type="component" value="Unassembled WGS sequence"/>
</dbReference>
<protein>
    <submittedName>
        <fullName evidence="12">ABC transporter</fullName>
    </submittedName>
</protein>
<dbReference type="PROSITE" id="PS50929">
    <property type="entry name" value="ABC_TM1F"/>
    <property type="match status" value="1"/>
</dbReference>
<organism evidence="12 13">
    <name type="scientific">Herpetosiphon geysericola</name>
    <dbReference type="NCBI Taxonomy" id="70996"/>
    <lineage>
        <taxon>Bacteria</taxon>
        <taxon>Bacillati</taxon>
        <taxon>Chloroflexota</taxon>
        <taxon>Chloroflexia</taxon>
        <taxon>Herpetosiphonales</taxon>
        <taxon>Herpetosiphonaceae</taxon>
        <taxon>Herpetosiphon</taxon>
    </lineage>
</organism>
<dbReference type="RefSeq" id="WP_054536818.1">
    <property type="nucleotide sequence ID" value="NZ_LGKP01000035.1"/>
</dbReference>
<evidence type="ECO:0000256" key="7">
    <source>
        <dbReference type="ARBA" id="ARBA00022989"/>
    </source>
</evidence>
<dbReference type="Pfam" id="PF00005">
    <property type="entry name" value="ABC_tran"/>
    <property type="match status" value="1"/>
</dbReference>
<keyword evidence="13" id="KW-1185">Reference proteome</keyword>
<dbReference type="Gene3D" id="1.20.1560.10">
    <property type="entry name" value="ABC transporter type 1, transmembrane domain"/>
    <property type="match status" value="1"/>
</dbReference>
<keyword evidence="4 9" id="KW-0812">Transmembrane</keyword>
<dbReference type="SUPFAM" id="SSF90123">
    <property type="entry name" value="ABC transporter transmembrane region"/>
    <property type="match status" value="1"/>
</dbReference>
<dbReference type="OrthoDB" id="9806127at2"/>
<feature type="transmembrane region" description="Helical" evidence="9">
    <location>
        <begin position="256"/>
        <end position="278"/>
    </location>
</feature>
<dbReference type="PROSITE" id="PS00211">
    <property type="entry name" value="ABC_TRANSPORTER_1"/>
    <property type="match status" value="1"/>
</dbReference>
<comment type="caution">
    <text evidence="12">The sequence shown here is derived from an EMBL/GenBank/DDBJ whole genome shotgun (WGS) entry which is preliminary data.</text>
</comment>
<dbReference type="SUPFAM" id="SSF52540">
    <property type="entry name" value="P-loop containing nucleoside triphosphate hydrolases"/>
    <property type="match status" value="1"/>
</dbReference>
<dbReference type="PROSITE" id="PS50893">
    <property type="entry name" value="ABC_TRANSPORTER_2"/>
    <property type="match status" value="1"/>
</dbReference>
<keyword evidence="5" id="KW-0547">Nucleotide-binding</keyword>
<dbReference type="InterPro" id="IPR036640">
    <property type="entry name" value="ABC1_TM_sf"/>
</dbReference>
<dbReference type="InterPro" id="IPR011527">
    <property type="entry name" value="ABC1_TM_dom"/>
</dbReference>
<dbReference type="InterPro" id="IPR039421">
    <property type="entry name" value="Type_1_exporter"/>
</dbReference>
<evidence type="ECO:0000313" key="13">
    <source>
        <dbReference type="Proteomes" id="UP000050277"/>
    </source>
</evidence>
<dbReference type="AlphaFoldDB" id="A0A0P6Y807"/>
<dbReference type="InterPro" id="IPR003593">
    <property type="entry name" value="AAA+_ATPase"/>
</dbReference>
<keyword evidence="3" id="KW-1003">Cell membrane</keyword>
<dbReference type="PANTHER" id="PTHR43394:SF1">
    <property type="entry name" value="ATP-BINDING CASSETTE SUB-FAMILY B MEMBER 10, MITOCHONDRIAL"/>
    <property type="match status" value="1"/>
</dbReference>
<accession>A0A0P6Y807</accession>
<dbReference type="PANTHER" id="PTHR43394">
    <property type="entry name" value="ATP-DEPENDENT PERMEASE MDL1, MITOCHONDRIAL"/>
    <property type="match status" value="1"/>
</dbReference>
<evidence type="ECO:0000256" key="6">
    <source>
        <dbReference type="ARBA" id="ARBA00022840"/>
    </source>
</evidence>
<evidence type="ECO:0000256" key="5">
    <source>
        <dbReference type="ARBA" id="ARBA00022741"/>
    </source>
</evidence>
<gene>
    <name evidence="12" type="ORF">SE18_23080</name>
</gene>
<feature type="transmembrane region" description="Helical" evidence="9">
    <location>
        <begin position="71"/>
        <end position="89"/>
    </location>
</feature>
<evidence type="ECO:0000259" key="11">
    <source>
        <dbReference type="PROSITE" id="PS50929"/>
    </source>
</evidence>
<evidence type="ECO:0000256" key="9">
    <source>
        <dbReference type="SAM" id="Phobius"/>
    </source>
</evidence>